<dbReference type="PANTHER" id="PTHR35391">
    <property type="entry name" value="C2H2-TYPE DOMAIN-CONTAINING PROTEIN-RELATED"/>
    <property type="match status" value="1"/>
</dbReference>
<sequence>MPRFKDAISNLLEAAQAGSISISPSQEAYAKTLSNDDRDAAKLFKENFAAELVRRKCPTASKDLQERLVTAMVQWRENLQYLQWRHSARKTKRKKDTTSAPTLTRGLQKLPSILVSGSIGNRTAVKPASLVITSPGKPLEHLPDLMCSFSVVTSFRGPTTFRGAAFRENDYTSSVSGLVPQISGLSASHRGYEGSSFLTVPGARSTRTKPPYLDLEPHYPPIPYPKDDKLACLYCHQTLVMDEMRRSGALLWRRHIDDDIKPFICLLDECLTPRSTYSTEGDCVTHMLKESEHRSLEEIFPTCPLCGCDQLPSRMMLHISDHLKFLAVKCLPAVETAMGSDCLSWTVSGTAGSSGSGRAVSTLSDLQDENDTGSNDAERVDDAGGNNGESERDVSREEEWGMILARKKGFSLE</sequence>
<organism evidence="2 3">
    <name type="scientific">Cercophora newfieldiana</name>
    <dbReference type="NCBI Taxonomy" id="92897"/>
    <lineage>
        <taxon>Eukaryota</taxon>
        <taxon>Fungi</taxon>
        <taxon>Dikarya</taxon>
        <taxon>Ascomycota</taxon>
        <taxon>Pezizomycotina</taxon>
        <taxon>Sordariomycetes</taxon>
        <taxon>Sordariomycetidae</taxon>
        <taxon>Sordariales</taxon>
        <taxon>Lasiosphaeriaceae</taxon>
        <taxon>Cercophora</taxon>
    </lineage>
</organism>
<evidence type="ECO:0000256" key="1">
    <source>
        <dbReference type="SAM" id="MobiDB-lite"/>
    </source>
</evidence>
<evidence type="ECO:0000313" key="3">
    <source>
        <dbReference type="Proteomes" id="UP001174936"/>
    </source>
</evidence>
<reference evidence="2" key="1">
    <citation type="submission" date="2023-06" db="EMBL/GenBank/DDBJ databases">
        <title>Genome-scale phylogeny and comparative genomics of the fungal order Sordariales.</title>
        <authorList>
            <consortium name="Lawrence Berkeley National Laboratory"/>
            <person name="Hensen N."/>
            <person name="Bonometti L."/>
            <person name="Westerberg I."/>
            <person name="Brannstrom I.O."/>
            <person name="Guillou S."/>
            <person name="Cros-Aarteil S."/>
            <person name="Calhoun S."/>
            <person name="Haridas S."/>
            <person name="Kuo A."/>
            <person name="Mondo S."/>
            <person name="Pangilinan J."/>
            <person name="Riley R."/>
            <person name="Labutti K."/>
            <person name="Andreopoulos B."/>
            <person name="Lipzen A."/>
            <person name="Chen C."/>
            <person name="Yanf M."/>
            <person name="Daum C."/>
            <person name="Ng V."/>
            <person name="Clum A."/>
            <person name="Steindorff A."/>
            <person name="Ohm R."/>
            <person name="Martin F."/>
            <person name="Silar P."/>
            <person name="Natvig D."/>
            <person name="Lalanne C."/>
            <person name="Gautier V."/>
            <person name="Ament-Velasquez S.L."/>
            <person name="Kruys A."/>
            <person name="Hutchinson M.I."/>
            <person name="Powell A.J."/>
            <person name="Barry K."/>
            <person name="Miller A.N."/>
            <person name="Grigoriev I.V."/>
            <person name="Debuchy R."/>
            <person name="Gladieux P."/>
            <person name="Thoren M.H."/>
            <person name="Johannesson H."/>
        </authorList>
    </citation>
    <scope>NUCLEOTIDE SEQUENCE</scope>
    <source>
        <strain evidence="2">SMH2532-1</strain>
    </source>
</reference>
<accession>A0AA40CIE6</accession>
<dbReference type="EMBL" id="JAULSV010000007">
    <property type="protein sequence ID" value="KAK0639500.1"/>
    <property type="molecule type" value="Genomic_DNA"/>
</dbReference>
<dbReference type="AlphaFoldDB" id="A0AA40CIE6"/>
<name>A0AA40CIE6_9PEZI</name>
<dbReference type="Proteomes" id="UP001174936">
    <property type="component" value="Unassembled WGS sequence"/>
</dbReference>
<comment type="caution">
    <text evidence="2">The sequence shown here is derived from an EMBL/GenBank/DDBJ whole genome shotgun (WGS) entry which is preliminary data.</text>
</comment>
<protein>
    <submittedName>
        <fullName evidence="2">Uncharacterized protein</fullName>
    </submittedName>
</protein>
<proteinExistence type="predicted"/>
<dbReference type="PANTHER" id="PTHR35391:SF5">
    <property type="entry name" value="DUF6590 DOMAIN-CONTAINING PROTEIN"/>
    <property type="match status" value="1"/>
</dbReference>
<feature type="compositionally biased region" description="Low complexity" evidence="1">
    <location>
        <begin position="349"/>
        <end position="362"/>
    </location>
</feature>
<feature type="region of interest" description="Disordered" evidence="1">
    <location>
        <begin position="349"/>
        <end position="398"/>
    </location>
</feature>
<gene>
    <name evidence="2" type="ORF">B0T16DRAFT_244952</name>
</gene>
<keyword evidence="3" id="KW-1185">Reference proteome</keyword>
<evidence type="ECO:0000313" key="2">
    <source>
        <dbReference type="EMBL" id="KAK0639500.1"/>
    </source>
</evidence>
<feature type="compositionally biased region" description="Basic and acidic residues" evidence="1">
    <location>
        <begin position="389"/>
        <end position="398"/>
    </location>
</feature>